<feature type="domain" description="C2H2-type" evidence="12">
    <location>
        <begin position="430"/>
        <end position="454"/>
    </location>
</feature>
<dbReference type="PANTHER" id="PTHR24399">
    <property type="entry name" value="ZINC FINGER AND BTB DOMAIN-CONTAINING"/>
    <property type="match status" value="1"/>
</dbReference>
<name>A0A336MNV6_CULSO</name>
<dbReference type="GO" id="GO:0001227">
    <property type="term" value="F:DNA-binding transcription repressor activity, RNA polymerase II-specific"/>
    <property type="evidence" value="ECO:0007669"/>
    <property type="project" value="TreeGrafter"/>
</dbReference>
<keyword evidence="9" id="KW-0804">Transcription</keyword>
<dbReference type="Gene3D" id="3.30.160.60">
    <property type="entry name" value="Classic Zinc Finger"/>
    <property type="match status" value="5"/>
</dbReference>
<comment type="similarity">
    <text evidence="2">Belongs to the krueppel C2H2-type zinc-finger protein family.</text>
</comment>
<dbReference type="Pfam" id="PF00096">
    <property type="entry name" value="zf-C2H2"/>
    <property type="match status" value="3"/>
</dbReference>
<evidence type="ECO:0000313" key="14">
    <source>
        <dbReference type="EMBL" id="SSX31750.1"/>
    </source>
</evidence>
<dbReference type="PANTHER" id="PTHR24399:SF70">
    <property type="entry name" value="C2H2-TYPE DOMAIN-CONTAINING PROTEIN"/>
    <property type="match status" value="1"/>
</dbReference>
<accession>A0A336MNV6</accession>
<feature type="domain" description="C2H2-type" evidence="12">
    <location>
        <begin position="318"/>
        <end position="346"/>
    </location>
</feature>
<evidence type="ECO:0000256" key="4">
    <source>
        <dbReference type="ARBA" id="ARBA00022737"/>
    </source>
</evidence>
<dbReference type="SUPFAM" id="SSF57667">
    <property type="entry name" value="beta-beta-alpha zinc fingers"/>
    <property type="match status" value="4"/>
</dbReference>
<evidence type="ECO:0000256" key="5">
    <source>
        <dbReference type="ARBA" id="ARBA00022771"/>
    </source>
</evidence>
<evidence type="ECO:0000256" key="2">
    <source>
        <dbReference type="ARBA" id="ARBA00006991"/>
    </source>
</evidence>
<evidence type="ECO:0000256" key="10">
    <source>
        <dbReference type="ARBA" id="ARBA00023242"/>
    </source>
</evidence>
<dbReference type="PROSITE" id="PS00028">
    <property type="entry name" value="ZINC_FINGER_C2H2_1"/>
    <property type="match status" value="7"/>
</dbReference>
<keyword evidence="8" id="KW-0238">DNA-binding</keyword>
<dbReference type="GO" id="GO:0008270">
    <property type="term" value="F:zinc ion binding"/>
    <property type="evidence" value="ECO:0007669"/>
    <property type="project" value="UniProtKB-KW"/>
</dbReference>
<dbReference type="GO" id="GO:0005654">
    <property type="term" value="C:nucleoplasm"/>
    <property type="evidence" value="ECO:0007669"/>
    <property type="project" value="TreeGrafter"/>
</dbReference>
<feature type="domain" description="C2H2-type" evidence="12">
    <location>
        <begin position="255"/>
        <end position="282"/>
    </location>
</feature>
<dbReference type="SMART" id="SM00355">
    <property type="entry name" value="ZnF_C2H2"/>
    <property type="match status" value="10"/>
</dbReference>
<dbReference type="EMBL" id="UFQT01001772">
    <property type="protein sequence ID" value="SSX31750.1"/>
    <property type="molecule type" value="Genomic_DNA"/>
</dbReference>
<dbReference type="GO" id="GO:0000978">
    <property type="term" value="F:RNA polymerase II cis-regulatory region sequence-specific DNA binding"/>
    <property type="evidence" value="ECO:0007669"/>
    <property type="project" value="TreeGrafter"/>
</dbReference>
<dbReference type="EMBL" id="UFQS01001772">
    <property type="protein sequence ID" value="SSX12299.1"/>
    <property type="molecule type" value="Genomic_DNA"/>
</dbReference>
<keyword evidence="3" id="KW-0479">Metal-binding</keyword>
<evidence type="ECO:0000256" key="1">
    <source>
        <dbReference type="ARBA" id="ARBA00004123"/>
    </source>
</evidence>
<evidence type="ECO:0000256" key="9">
    <source>
        <dbReference type="ARBA" id="ARBA00023163"/>
    </source>
</evidence>
<sequence length="492" mass="57473">MNLKKKMKSNFYCQLCLTESENPDSDLTQIQRNSKIEKIIKEILCFEAADNLDSTNNFICISCNDRVEDIVKFIEFVQENRKKLDVILKTDHQTDITLQDNDHTVIKQEEIEIHDVHSMREIESQSSLDEKPFICDICTSNFSTVSALSEHIDLQHPSHLKDELSDKFSDEIETEQQPEKSFSETESENVKNLFRNCLNCELCAPSLNFNTFEELKGHYQETHAIRGYVKCCKKQLFTKKAIMNHCEMHSNPADFMCGICKKLMPDKYTLKEHTARHSTDQERKYQCDLCKKKFALRKDVAIHIKCLHLKKDKVKQRVPCDECEKDFFNKTSMEEHKKRFHIDTEKHICEICGKVYRTKYDLSGHIRNSHVDIPKQECNVCGQYFKYIRKHMRTHTEPAQYLKCKLCGLQVKHNRALWAHMKIHSGLKPFQCPTCNAAFKRKTALNDHMSIHSGIPGHSCKYCGRTFNNSGNKSKHLKHCNQYQMSLSNEKT</sequence>
<protein>
    <submittedName>
        <fullName evidence="14">CSON004038 protein</fullName>
    </submittedName>
</protein>
<organism evidence="14">
    <name type="scientific">Culicoides sonorensis</name>
    <name type="common">Biting midge</name>
    <dbReference type="NCBI Taxonomy" id="179676"/>
    <lineage>
        <taxon>Eukaryota</taxon>
        <taxon>Metazoa</taxon>
        <taxon>Ecdysozoa</taxon>
        <taxon>Arthropoda</taxon>
        <taxon>Hexapoda</taxon>
        <taxon>Insecta</taxon>
        <taxon>Pterygota</taxon>
        <taxon>Neoptera</taxon>
        <taxon>Endopterygota</taxon>
        <taxon>Diptera</taxon>
        <taxon>Nematocera</taxon>
        <taxon>Chironomoidea</taxon>
        <taxon>Ceratopogonidae</taxon>
        <taxon>Ceratopogoninae</taxon>
        <taxon>Culicoides</taxon>
        <taxon>Monoculicoides</taxon>
    </lineage>
</organism>
<feature type="domain" description="C2H2-type" evidence="12">
    <location>
        <begin position="285"/>
        <end position="313"/>
    </location>
</feature>
<evidence type="ECO:0000259" key="12">
    <source>
        <dbReference type="PROSITE" id="PS50157"/>
    </source>
</evidence>
<dbReference type="VEuPathDB" id="VectorBase:CSON004038"/>
<feature type="domain" description="C2H2-type" evidence="12">
    <location>
        <begin position="402"/>
        <end position="429"/>
    </location>
</feature>
<keyword evidence="5 11" id="KW-0863">Zinc-finger</keyword>
<evidence type="ECO:0000256" key="7">
    <source>
        <dbReference type="ARBA" id="ARBA00023015"/>
    </source>
</evidence>
<reference evidence="13" key="1">
    <citation type="submission" date="2018-04" db="EMBL/GenBank/DDBJ databases">
        <authorList>
            <person name="Go L.Y."/>
            <person name="Mitchell J.A."/>
        </authorList>
    </citation>
    <scope>NUCLEOTIDE SEQUENCE</scope>
    <source>
        <tissue evidence="13">Whole organism</tissue>
    </source>
</reference>
<keyword evidence="6" id="KW-0862">Zinc</keyword>
<keyword evidence="10" id="KW-0539">Nucleus</keyword>
<evidence type="ECO:0000256" key="11">
    <source>
        <dbReference type="PROSITE-ProRule" id="PRU00042"/>
    </source>
</evidence>
<comment type="subcellular location">
    <subcellularLocation>
        <location evidence="1">Nucleus</location>
    </subcellularLocation>
</comment>
<keyword evidence="7" id="KW-0805">Transcription regulation</keyword>
<proteinExistence type="inferred from homology"/>
<feature type="domain" description="C2H2-type" evidence="12">
    <location>
        <begin position="458"/>
        <end position="492"/>
    </location>
</feature>
<dbReference type="OMA" id="HYQETHA"/>
<keyword evidence="4" id="KW-0677">Repeat</keyword>
<feature type="domain" description="C2H2-type" evidence="12">
    <location>
        <begin position="347"/>
        <end position="370"/>
    </location>
</feature>
<dbReference type="SMART" id="SM00868">
    <property type="entry name" value="zf-AD"/>
    <property type="match status" value="1"/>
</dbReference>
<evidence type="ECO:0000256" key="8">
    <source>
        <dbReference type="ARBA" id="ARBA00023125"/>
    </source>
</evidence>
<gene>
    <name evidence="14" type="primary">CSON004038</name>
</gene>
<evidence type="ECO:0000313" key="13">
    <source>
        <dbReference type="EMBL" id="SSX12299.1"/>
    </source>
</evidence>
<dbReference type="InterPro" id="IPR013087">
    <property type="entry name" value="Znf_C2H2_type"/>
</dbReference>
<evidence type="ECO:0000256" key="3">
    <source>
        <dbReference type="ARBA" id="ARBA00022723"/>
    </source>
</evidence>
<dbReference type="PROSITE" id="PS50157">
    <property type="entry name" value="ZINC_FINGER_C2H2_2"/>
    <property type="match status" value="8"/>
</dbReference>
<dbReference type="AlphaFoldDB" id="A0A336MNV6"/>
<dbReference type="InterPro" id="IPR012934">
    <property type="entry name" value="Znf_AD"/>
</dbReference>
<reference evidence="14" key="2">
    <citation type="submission" date="2018-07" db="EMBL/GenBank/DDBJ databases">
        <authorList>
            <person name="Quirk P.G."/>
            <person name="Krulwich T.A."/>
        </authorList>
    </citation>
    <scope>NUCLEOTIDE SEQUENCE</scope>
</reference>
<dbReference type="InterPro" id="IPR036236">
    <property type="entry name" value="Znf_C2H2_sf"/>
</dbReference>
<dbReference type="FunFam" id="3.30.160.60:FF:001156">
    <property type="entry name" value="Zinc finger protein 407"/>
    <property type="match status" value="1"/>
</dbReference>
<evidence type="ECO:0000256" key="6">
    <source>
        <dbReference type="ARBA" id="ARBA00022833"/>
    </source>
</evidence>
<feature type="domain" description="C2H2-type" evidence="12">
    <location>
        <begin position="133"/>
        <end position="161"/>
    </location>
</feature>